<feature type="domain" description="SWIM-type" evidence="7">
    <location>
        <begin position="365"/>
        <end position="401"/>
    </location>
</feature>
<dbReference type="GO" id="GO:0008270">
    <property type="term" value="F:zinc ion binding"/>
    <property type="evidence" value="ECO:0007669"/>
    <property type="project" value="UniProtKB-KW"/>
</dbReference>
<dbReference type="Pfam" id="PF04434">
    <property type="entry name" value="SWIM"/>
    <property type="match status" value="2"/>
</dbReference>
<keyword evidence="4" id="KW-0862">Zinc</keyword>
<evidence type="ECO:0000256" key="1">
    <source>
        <dbReference type="ARBA" id="ARBA00005889"/>
    </source>
</evidence>
<dbReference type="Pfam" id="PF03101">
    <property type="entry name" value="FAR1"/>
    <property type="match status" value="1"/>
</dbReference>
<comment type="caution">
    <text evidence="8">The sequence shown here is derived from an EMBL/GenBank/DDBJ whole genome shotgun (WGS) entry which is preliminary data.</text>
</comment>
<feature type="domain" description="SWIM-type" evidence="7">
    <location>
        <begin position="815"/>
        <end position="851"/>
    </location>
</feature>
<dbReference type="PANTHER" id="PTHR31669">
    <property type="entry name" value="PROTEIN FAR1-RELATED SEQUENCE 10-RELATED"/>
    <property type="match status" value="1"/>
</dbReference>
<feature type="region of interest" description="Disordered" evidence="6">
    <location>
        <begin position="467"/>
        <end position="506"/>
    </location>
</feature>
<gene>
    <name evidence="8" type="primary">gb09027</name>
    <name evidence="8" type="ORF">PR202_gb09027</name>
</gene>
<dbReference type="InterPro" id="IPR006564">
    <property type="entry name" value="Znf_PMZ"/>
</dbReference>
<dbReference type="PROSITE" id="PS50966">
    <property type="entry name" value="ZF_SWIM"/>
    <property type="match status" value="2"/>
</dbReference>
<feature type="region of interest" description="Disordered" evidence="6">
    <location>
        <begin position="1"/>
        <end position="24"/>
    </location>
</feature>
<keyword evidence="2" id="KW-0479">Metal-binding</keyword>
<evidence type="ECO:0000256" key="2">
    <source>
        <dbReference type="ARBA" id="ARBA00022723"/>
    </source>
</evidence>
<evidence type="ECO:0000256" key="3">
    <source>
        <dbReference type="ARBA" id="ARBA00022771"/>
    </source>
</evidence>
<evidence type="ECO:0000256" key="5">
    <source>
        <dbReference type="PROSITE-ProRule" id="PRU00325"/>
    </source>
</evidence>
<dbReference type="AlphaFoldDB" id="A0AAV5EFD1"/>
<dbReference type="InterPro" id="IPR004330">
    <property type="entry name" value="FAR1_DNA_bnd_dom"/>
</dbReference>
<keyword evidence="9" id="KW-1185">Reference proteome</keyword>
<organism evidence="8 9">
    <name type="scientific">Eleusine coracana subsp. coracana</name>
    <dbReference type="NCBI Taxonomy" id="191504"/>
    <lineage>
        <taxon>Eukaryota</taxon>
        <taxon>Viridiplantae</taxon>
        <taxon>Streptophyta</taxon>
        <taxon>Embryophyta</taxon>
        <taxon>Tracheophyta</taxon>
        <taxon>Spermatophyta</taxon>
        <taxon>Magnoliopsida</taxon>
        <taxon>Liliopsida</taxon>
        <taxon>Poales</taxon>
        <taxon>Poaceae</taxon>
        <taxon>PACMAD clade</taxon>
        <taxon>Chloridoideae</taxon>
        <taxon>Cynodonteae</taxon>
        <taxon>Eleusininae</taxon>
        <taxon>Eleusine</taxon>
    </lineage>
</organism>
<feature type="compositionally biased region" description="Polar residues" evidence="6">
    <location>
        <begin position="998"/>
        <end position="1011"/>
    </location>
</feature>
<reference evidence="8" key="1">
    <citation type="journal article" date="2018" name="DNA Res.">
        <title>Multiple hybrid de novo genome assembly of finger millet, an orphan allotetraploid crop.</title>
        <authorList>
            <person name="Hatakeyama M."/>
            <person name="Aluri S."/>
            <person name="Balachadran M.T."/>
            <person name="Sivarajan S.R."/>
            <person name="Patrignani A."/>
            <person name="Gruter S."/>
            <person name="Poveda L."/>
            <person name="Shimizu-Inatsugi R."/>
            <person name="Baeten J."/>
            <person name="Francoijs K.J."/>
            <person name="Nataraja K.N."/>
            <person name="Reddy Y.A.N."/>
            <person name="Phadnis S."/>
            <person name="Ravikumar R.L."/>
            <person name="Schlapbach R."/>
            <person name="Sreeman S.M."/>
            <person name="Shimizu K.K."/>
        </authorList>
    </citation>
    <scope>NUCLEOTIDE SEQUENCE</scope>
</reference>
<evidence type="ECO:0000256" key="6">
    <source>
        <dbReference type="SAM" id="MobiDB-lite"/>
    </source>
</evidence>
<dbReference type="GO" id="GO:0006355">
    <property type="term" value="P:regulation of DNA-templated transcription"/>
    <property type="evidence" value="ECO:0007669"/>
    <property type="project" value="InterPro"/>
</dbReference>
<feature type="region of interest" description="Disordered" evidence="6">
    <location>
        <begin position="998"/>
        <end position="1038"/>
    </location>
</feature>
<reference evidence="8" key="2">
    <citation type="submission" date="2021-12" db="EMBL/GenBank/DDBJ databases">
        <title>Resequencing data analysis of finger millet.</title>
        <authorList>
            <person name="Hatakeyama M."/>
            <person name="Aluri S."/>
            <person name="Balachadran M.T."/>
            <person name="Sivarajan S.R."/>
            <person name="Poveda L."/>
            <person name="Shimizu-Inatsugi R."/>
            <person name="Schlapbach R."/>
            <person name="Sreeman S.M."/>
            <person name="Shimizu K.K."/>
        </authorList>
    </citation>
    <scope>NUCLEOTIDE SEQUENCE</scope>
</reference>
<dbReference type="InterPro" id="IPR031052">
    <property type="entry name" value="FHY3/FAR1"/>
</dbReference>
<dbReference type="Proteomes" id="UP001054889">
    <property type="component" value="Unassembled WGS sequence"/>
</dbReference>
<dbReference type="SMART" id="SM00575">
    <property type="entry name" value="ZnF_PMZ"/>
    <property type="match status" value="2"/>
</dbReference>
<evidence type="ECO:0000313" key="8">
    <source>
        <dbReference type="EMBL" id="GJN21542.1"/>
    </source>
</evidence>
<evidence type="ECO:0000313" key="9">
    <source>
        <dbReference type="Proteomes" id="UP001054889"/>
    </source>
</evidence>
<comment type="similarity">
    <text evidence="1">Belongs to the FHY3/FAR1 family.</text>
</comment>
<dbReference type="PANTHER" id="PTHR31669:SF301">
    <property type="entry name" value="PROTEIN FAR1-RELATED SEQUENCE"/>
    <property type="match status" value="1"/>
</dbReference>
<proteinExistence type="inferred from homology"/>
<evidence type="ECO:0000256" key="4">
    <source>
        <dbReference type="ARBA" id="ARBA00022833"/>
    </source>
</evidence>
<dbReference type="EMBL" id="BQKI01000075">
    <property type="protein sequence ID" value="GJN21542.1"/>
    <property type="molecule type" value="Genomic_DNA"/>
</dbReference>
<evidence type="ECO:0000259" key="7">
    <source>
        <dbReference type="PROSITE" id="PS50966"/>
    </source>
</evidence>
<feature type="compositionally biased region" description="Polar residues" evidence="6">
    <location>
        <begin position="1020"/>
        <end position="1032"/>
    </location>
</feature>
<feature type="compositionally biased region" description="Polar residues" evidence="6">
    <location>
        <begin position="494"/>
        <end position="504"/>
    </location>
</feature>
<sequence length="1038" mass="117507">MLESAEAPQDLGGSTAKEATLHDGKEVILVDDNDSGQEDCGKAKVDENAPRIGLRFKTYDDAVNYYKQYAEDSGFSSIIVKSSYLKSGVCRRLVLGCSRSGRGRANACYLSRESTKINCPARISLKLRQDRWLHIDDAKLEHNHPLNQSSASLANCYRKLTDAKNRGSASRQKAENLKEHAEFKTIKKALKKVIYGSLKIPEFEADWNKIIEEHGLGGNECLSSLYDHRQLWAPAYLKDKFWAGMSIAQRGESIHSYYDGFVYPKTSLKQFFSKYEMILESKYKKELQADEESSHRTPLTVTKFFMEEQLAKAYTISMFRKFQDELKATMYCDGMPAKVDGPIVTFDVKECSYMEDGKDTESRTYEVYFCKENSSVECECGFFQFTGILCRHALSVLKLQEMFDIPQPYVIDRWKRDYKKLHTKAKPPIEMPLGGIVERSDYLFARCRQLLNLGFVSENRKWSRPFNPHFSEGVKNSQSANAKRRGRPPKKVTESNADTVTQPNKEQDFLRSSFVTDDTNMIQGTSSASHLEGPHMGMQGGIDLMEGMPHLSFGNHFGMDINHQHQVPSHPRMQSSNFMQADPHGFGNQWVYQHPVLQDPSLEESDGEDTRVFQKLIMRRTAERLGGLSEYRAINKAMQKAVYDSLTVDDFEEEDWNKLITYNNALQNNDWLRSLYEVRSSWVPVFIKDTFWAGMSATQRNESFIPFFDGYVELKTTLKQFLGKYEMALQSKYEKEAQADFETFHKQRPPVSKFYMEEQLSKVYTHNMFKKFQDEIEAIMYCHVSLIGVDESISTFNVKECIFLEDGKGTMSKVFAVTYNAEEKDITCICGGFQFSGILCRHSLSMLKFHQLVDSADLSDKYRLALRLVREMEKFLLNSNTHDDTQPRIKSRIPKVNKPNAVTGQNVVGAATGNGNEGLQGPGAPAVMQASQIQKGVVENGIVPAGYIGLPANVQQFMGNQAAIRPSIVYMVPSGVDPHAFGSGVLMPVMYQQMFQVPQKPNETVPGTSANGKKKRPRSQKPTETSQQSNGTPGPASG</sequence>
<keyword evidence="3 5" id="KW-0863">Zinc-finger</keyword>
<protein>
    <recommendedName>
        <fullName evidence="7">SWIM-type domain-containing protein</fullName>
    </recommendedName>
</protein>
<dbReference type="InterPro" id="IPR007527">
    <property type="entry name" value="Znf_SWIM"/>
</dbReference>
<accession>A0AAV5EFD1</accession>
<name>A0AAV5EFD1_ELECO</name>